<feature type="region of interest" description="Disordered" evidence="4">
    <location>
        <begin position="1"/>
        <end position="41"/>
    </location>
</feature>
<evidence type="ECO:0000313" key="5">
    <source>
        <dbReference type="EMBL" id="KAG7170501.1"/>
    </source>
</evidence>
<comment type="caution">
    <text evidence="5">The sequence shown here is derived from an EMBL/GenBank/DDBJ whole genome shotgun (WGS) entry which is preliminary data.</text>
</comment>
<dbReference type="GO" id="GO:0006915">
    <property type="term" value="P:apoptotic process"/>
    <property type="evidence" value="ECO:0007669"/>
    <property type="project" value="TreeGrafter"/>
</dbReference>
<dbReference type="AlphaFoldDB" id="A0A8J5KDL9"/>
<evidence type="ECO:0000256" key="2">
    <source>
        <dbReference type="ARBA" id="ARBA00010670"/>
    </source>
</evidence>
<dbReference type="PANTHER" id="PTHR12478:SF16">
    <property type="entry name" value="PROTEIN CHARYBDE-RELATED"/>
    <property type="match status" value="1"/>
</dbReference>
<evidence type="ECO:0000256" key="4">
    <source>
        <dbReference type="SAM" id="MobiDB-lite"/>
    </source>
</evidence>
<proteinExistence type="inferred from homology"/>
<organism evidence="5 6">
    <name type="scientific">Homarus americanus</name>
    <name type="common">American lobster</name>
    <dbReference type="NCBI Taxonomy" id="6706"/>
    <lineage>
        <taxon>Eukaryota</taxon>
        <taxon>Metazoa</taxon>
        <taxon>Ecdysozoa</taxon>
        <taxon>Arthropoda</taxon>
        <taxon>Crustacea</taxon>
        <taxon>Multicrustacea</taxon>
        <taxon>Malacostraca</taxon>
        <taxon>Eumalacostraca</taxon>
        <taxon>Eucarida</taxon>
        <taxon>Decapoda</taxon>
        <taxon>Pleocyemata</taxon>
        <taxon>Astacidea</taxon>
        <taxon>Nephropoidea</taxon>
        <taxon>Nephropidae</taxon>
        <taxon>Homarus</taxon>
    </lineage>
</organism>
<keyword evidence="3" id="KW-0963">Cytoplasm</keyword>
<feature type="compositionally biased region" description="Basic and acidic residues" evidence="4">
    <location>
        <begin position="14"/>
        <end position="27"/>
    </location>
</feature>
<dbReference type="PANTHER" id="PTHR12478">
    <property type="entry name" value="DNA-DAMAGE-INDUCIBLE TRANSCRIPT 4 PROTEIN DDIT4"/>
    <property type="match status" value="1"/>
</dbReference>
<sequence>MEEETGGGRGRTRRQQEEDKEATEHQNSRKLSYTSASKSIPDLTHSTQEEVLRDKLLLYINKWSKMLRVVRPNTYKTHMPPVSSEFYDYEGIEDEAAAALLARHIVGLVRRARKTKLLNLAQHHYAYPTQNTQAGSGVQWLTKLLPGAKTSVPVFLPQDFLPRVVRDIVRMTEGEAHGIRGCTLCVEMWDGGRRVVIGKIRCDPKVVSTYTLYVRLVRAPSPEPQSTLRFLSNSTKETIYVSPGYQLEKRRHSVNL</sequence>
<dbReference type="EMBL" id="JAHLQT010014098">
    <property type="protein sequence ID" value="KAG7170501.1"/>
    <property type="molecule type" value="Genomic_DNA"/>
</dbReference>
<protein>
    <submittedName>
        <fullName evidence="5">Scylla-like 1</fullName>
    </submittedName>
</protein>
<dbReference type="GO" id="GO:0032006">
    <property type="term" value="P:regulation of TOR signaling"/>
    <property type="evidence" value="ECO:0007669"/>
    <property type="project" value="TreeGrafter"/>
</dbReference>
<evidence type="ECO:0000313" key="6">
    <source>
        <dbReference type="Proteomes" id="UP000747542"/>
    </source>
</evidence>
<dbReference type="GO" id="GO:0005737">
    <property type="term" value="C:cytoplasm"/>
    <property type="evidence" value="ECO:0007669"/>
    <property type="project" value="UniProtKB-SubCell"/>
</dbReference>
<name>A0A8J5KDL9_HOMAM</name>
<comment type="similarity">
    <text evidence="2">Belongs to the DDIT4 family.</text>
</comment>
<keyword evidence="6" id="KW-1185">Reference proteome</keyword>
<dbReference type="InterPro" id="IPR012918">
    <property type="entry name" value="RTP801-like"/>
</dbReference>
<dbReference type="GO" id="GO:0009968">
    <property type="term" value="P:negative regulation of signal transduction"/>
    <property type="evidence" value="ECO:0007669"/>
    <property type="project" value="InterPro"/>
</dbReference>
<dbReference type="Proteomes" id="UP000747542">
    <property type="component" value="Unassembled WGS sequence"/>
</dbReference>
<feature type="compositionally biased region" description="Polar residues" evidence="4">
    <location>
        <begin position="29"/>
        <end position="38"/>
    </location>
</feature>
<dbReference type="Pfam" id="PF07809">
    <property type="entry name" value="RTP801_C"/>
    <property type="match status" value="1"/>
</dbReference>
<evidence type="ECO:0000256" key="3">
    <source>
        <dbReference type="ARBA" id="ARBA00022490"/>
    </source>
</evidence>
<gene>
    <name evidence="5" type="primary">scyl-L1</name>
    <name evidence="5" type="ORF">Hamer_G018994</name>
</gene>
<comment type="subcellular location">
    <subcellularLocation>
        <location evidence="1">Cytoplasm</location>
    </subcellularLocation>
</comment>
<reference evidence="5" key="1">
    <citation type="journal article" date="2021" name="Sci. Adv.">
        <title>The American lobster genome reveals insights on longevity, neural, and immune adaptations.</title>
        <authorList>
            <person name="Polinski J.M."/>
            <person name="Zimin A.V."/>
            <person name="Clark K.F."/>
            <person name="Kohn A.B."/>
            <person name="Sadowski N."/>
            <person name="Timp W."/>
            <person name="Ptitsyn A."/>
            <person name="Khanna P."/>
            <person name="Romanova D.Y."/>
            <person name="Williams P."/>
            <person name="Greenwood S.J."/>
            <person name="Moroz L.L."/>
            <person name="Walt D.R."/>
            <person name="Bodnar A.G."/>
        </authorList>
    </citation>
    <scope>NUCLEOTIDE SEQUENCE</scope>
    <source>
        <strain evidence="5">GMGI-L3</strain>
    </source>
</reference>
<evidence type="ECO:0000256" key="1">
    <source>
        <dbReference type="ARBA" id="ARBA00004496"/>
    </source>
</evidence>
<dbReference type="Gene3D" id="3.90.470.40">
    <property type="entry name" value="RTP801-like"/>
    <property type="match status" value="1"/>
</dbReference>
<accession>A0A8J5KDL9</accession>
<dbReference type="InterPro" id="IPR038281">
    <property type="entry name" value="RTP801-like_C_sf"/>
</dbReference>